<keyword evidence="2" id="KW-1185">Reference proteome</keyword>
<feature type="non-terminal residue" evidence="1">
    <location>
        <position position="1"/>
    </location>
</feature>
<feature type="non-terminal residue" evidence="1">
    <location>
        <position position="55"/>
    </location>
</feature>
<dbReference type="AlphaFoldDB" id="A0ABD0R735"/>
<organism evidence="1 2">
    <name type="scientific">Cirrhinus mrigala</name>
    <name type="common">Mrigala</name>
    <dbReference type="NCBI Taxonomy" id="683832"/>
    <lineage>
        <taxon>Eukaryota</taxon>
        <taxon>Metazoa</taxon>
        <taxon>Chordata</taxon>
        <taxon>Craniata</taxon>
        <taxon>Vertebrata</taxon>
        <taxon>Euteleostomi</taxon>
        <taxon>Actinopterygii</taxon>
        <taxon>Neopterygii</taxon>
        <taxon>Teleostei</taxon>
        <taxon>Ostariophysi</taxon>
        <taxon>Cypriniformes</taxon>
        <taxon>Cyprinidae</taxon>
        <taxon>Labeoninae</taxon>
        <taxon>Labeonini</taxon>
        <taxon>Cirrhinus</taxon>
    </lineage>
</organism>
<evidence type="ECO:0000313" key="2">
    <source>
        <dbReference type="Proteomes" id="UP001529510"/>
    </source>
</evidence>
<dbReference type="PANTHER" id="PTHR24092:SF52">
    <property type="entry name" value="PHOSPHOLIPID-TRANSPORTING ATPASE FETA"/>
    <property type="match status" value="1"/>
</dbReference>
<comment type="caution">
    <text evidence="1">The sequence shown here is derived from an EMBL/GenBank/DDBJ whole genome shotgun (WGS) entry which is preliminary data.</text>
</comment>
<dbReference type="PANTHER" id="PTHR24092">
    <property type="entry name" value="PROBABLE PHOSPHOLIPID-TRANSPORTING ATPASE"/>
    <property type="match status" value="1"/>
</dbReference>
<dbReference type="Proteomes" id="UP001529510">
    <property type="component" value="Unassembled WGS sequence"/>
</dbReference>
<dbReference type="EMBL" id="JAMKFB020000005">
    <property type="protein sequence ID" value="KAL0193840.1"/>
    <property type="molecule type" value="Genomic_DNA"/>
</dbReference>
<protein>
    <submittedName>
        <fullName evidence="1">Uncharacterized protein</fullName>
    </submittedName>
</protein>
<name>A0ABD0R735_CIRMR</name>
<proteinExistence type="predicted"/>
<dbReference type="Gene3D" id="3.40.1110.10">
    <property type="entry name" value="Calcium-transporting ATPase, cytoplasmic domain N"/>
    <property type="match status" value="1"/>
</dbReference>
<gene>
    <name evidence="1" type="ORF">M9458_012136</name>
</gene>
<dbReference type="InterPro" id="IPR023299">
    <property type="entry name" value="ATPase_P-typ_cyto_dom_N"/>
</dbReference>
<evidence type="ECO:0000313" key="1">
    <source>
        <dbReference type="EMBL" id="KAL0193840.1"/>
    </source>
</evidence>
<sequence>EFAGEGLRTLVLAYKDLDEEYFAEWKQRHHEASVALEDREEKLEKLYEEIEKDMM</sequence>
<reference evidence="1 2" key="1">
    <citation type="submission" date="2024-05" db="EMBL/GenBank/DDBJ databases">
        <title>Genome sequencing and assembly of Indian major carp, Cirrhinus mrigala (Hamilton, 1822).</title>
        <authorList>
            <person name="Mohindra V."/>
            <person name="Chowdhury L.M."/>
            <person name="Lal K."/>
            <person name="Jena J.K."/>
        </authorList>
    </citation>
    <scope>NUCLEOTIDE SEQUENCE [LARGE SCALE GENOMIC DNA]</scope>
    <source>
        <strain evidence="1">CM1030</strain>
        <tissue evidence="1">Blood</tissue>
    </source>
</reference>
<accession>A0ABD0R735</accession>